<organism evidence="7">
    <name type="scientific">Brassica napus</name>
    <name type="common">Rape</name>
    <dbReference type="NCBI Taxonomy" id="3708"/>
    <lineage>
        <taxon>Eukaryota</taxon>
        <taxon>Viridiplantae</taxon>
        <taxon>Streptophyta</taxon>
        <taxon>Embryophyta</taxon>
        <taxon>Tracheophyta</taxon>
        <taxon>Spermatophyta</taxon>
        <taxon>Magnoliopsida</taxon>
        <taxon>eudicotyledons</taxon>
        <taxon>Gunneridae</taxon>
        <taxon>Pentapetalae</taxon>
        <taxon>rosids</taxon>
        <taxon>malvids</taxon>
        <taxon>Brassicales</taxon>
        <taxon>Brassicaceae</taxon>
        <taxon>Brassiceae</taxon>
        <taxon>Brassica</taxon>
    </lineage>
</organism>
<dbReference type="Proteomes" id="UP001295469">
    <property type="component" value="Chromosome C06"/>
</dbReference>
<proteinExistence type="predicted"/>
<sequence>MAEERRCQTQEGHCLCPNNCGFLGSSATMNLRSNCYRSNLCLKQQTFMKSTVKSFLSSISPPSPEIEIGRVDWVQVPIRNDLLRAHRYPEDNRCTFHCKVSKMVRMMFMEYRGLCGFKELRRLLMLWSTSSSNESEEINCRRNDRSGDRYGGSVQEPLL</sequence>
<dbReference type="Proteomes" id="UP000824890">
    <property type="component" value="Unassembled WGS sequence"/>
</dbReference>
<evidence type="ECO:0000256" key="4">
    <source>
        <dbReference type="ARBA" id="ARBA00022833"/>
    </source>
</evidence>
<evidence type="ECO:0000256" key="3">
    <source>
        <dbReference type="ARBA" id="ARBA00022771"/>
    </source>
</evidence>
<evidence type="ECO:0000313" key="7">
    <source>
        <dbReference type="EMBL" id="CAF2059305.1"/>
    </source>
</evidence>
<dbReference type="EMBL" id="JAGKQM010000016">
    <property type="protein sequence ID" value="KAH0874055.1"/>
    <property type="molecule type" value="Genomic_DNA"/>
</dbReference>
<gene>
    <name evidence="7" type="ORF">DARMORV10_C06P24930.1</name>
    <name evidence="8" type="ORF">HID58_071417</name>
</gene>
<keyword evidence="3" id="KW-0863">Zinc-finger</keyword>
<dbReference type="Gramene" id="CDX98255">
    <property type="protein sequence ID" value="CDX98255"/>
    <property type="gene ID" value="GSBRNA2T00105774001"/>
</dbReference>
<reference evidence="8 9" key="2">
    <citation type="submission" date="2021-05" db="EMBL/GenBank/DDBJ databases">
        <title>Genome Assembly of Synthetic Allotetraploid Brassica napus Reveals Homoeologous Exchanges between Subgenomes.</title>
        <authorList>
            <person name="Davis J.T."/>
        </authorList>
    </citation>
    <scope>NUCLEOTIDE SEQUENCE [LARGE SCALE GENOMIC DNA]</scope>
    <source>
        <strain evidence="9">cv. Da-Ae</strain>
        <tissue evidence="8">Seedling</tissue>
    </source>
</reference>
<dbReference type="OMA" id="CGFKELR"/>
<keyword evidence="9" id="KW-1185">Reference proteome</keyword>
<keyword evidence="4" id="KW-0862">Zinc</keyword>
<dbReference type="EMBL" id="HG994370">
    <property type="protein sequence ID" value="CAF2059305.1"/>
    <property type="molecule type" value="Genomic_DNA"/>
</dbReference>
<comment type="function">
    <text evidence="1">May be involved in environmental stress response.</text>
</comment>
<dbReference type="Gene3D" id="1.20.5.4770">
    <property type="match status" value="1"/>
</dbReference>
<evidence type="ECO:0000256" key="2">
    <source>
        <dbReference type="ARBA" id="ARBA00022723"/>
    </source>
</evidence>
<feature type="region of interest" description="Disordered" evidence="5">
    <location>
        <begin position="137"/>
        <end position="159"/>
    </location>
</feature>
<protein>
    <submittedName>
        <fullName evidence="7">(rape) hypothetical protein</fullName>
    </submittedName>
</protein>
<dbReference type="AlphaFoldDB" id="A0A816QAF2"/>
<dbReference type="GO" id="GO:0003677">
    <property type="term" value="F:DNA binding"/>
    <property type="evidence" value="ECO:0007669"/>
    <property type="project" value="InterPro"/>
</dbReference>
<dbReference type="SMR" id="A0A816QAF2"/>
<feature type="compositionally biased region" description="Basic and acidic residues" evidence="5">
    <location>
        <begin position="138"/>
        <end position="148"/>
    </location>
</feature>
<keyword evidence="2" id="KW-0479">Metal-binding</keyword>
<evidence type="ECO:0000313" key="9">
    <source>
        <dbReference type="Proteomes" id="UP000824890"/>
    </source>
</evidence>
<evidence type="ECO:0000259" key="6">
    <source>
        <dbReference type="PROSITE" id="PS51036"/>
    </source>
</evidence>
<dbReference type="GO" id="GO:0008270">
    <property type="term" value="F:zinc ion binding"/>
    <property type="evidence" value="ECO:0007669"/>
    <property type="project" value="UniProtKB-KW"/>
</dbReference>
<evidence type="ECO:0000256" key="5">
    <source>
        <dbReference type="SAM" id="MobiDB-lite"/>
    </source>
</evidence>
<dbReference type="PROSITE" id="PS51036">
    <property type="entry name" value="ZF_A20"/>
    <property type="match status" value="1"/>
</dbReference>
<dbReference type="InterPro" id="IPR002653">
    <property type="entry name" value="Znf_A20"/>
</dbReference>
<feature type="domain" description="A20-type" evidence="6">
    <location>
        <begin position="10"/>
        <end position="44"/>
    </location>
</feature>
<evidence type="ECO:0000313" key="8">
    <source>
        <dbReference type="EMBL" id="KAH0874055.1"/>
    </source>
</evidence>
<evidence type="ECO:0000256" key="1">
    <source>
        <dbReference type="ARBA" id="ARBA00003732"/>
    </source>
</evidence>
<name>A0A816QAF2_BRANA</name>
<accession>A0A816QAF2</accession>
<dbReference type="SUPFAM" id="SSF57716">
    <property type="entry name" value="Glucocorticoid receptor-like (DNA-binding domain)"/>
    <property type="match status" value="1"/>
</dbReference>
<reference evidence="7" key="1">
    <citation type="submission" date="2021-01" db="EMBL/GenBank/DDBJ databases">
        <authorList>
            <consortium name="Genoscope - CEA"/>
            <person name="William W."/>
        </authorList>
    </citation>
    <scope>NUCLEOTIDE SEQUENCE</scope>
</reference>